<dbReference type="InterPro" id="IPR006170">
    <property type="entry name" value="PBP/GOBP"/>
</dbReference>
<dbReference type="VEuPathDB" id="VectorBase:MDOA004433"/>
<keyword evidence="3" id="KW-0964">Secreted</keyword>
<evidence type="ECO:0000313" key="6">
    <source>
        <dbReference type="EnsemblMetazoa" id="MDOA004433-PA"/>
    </source>
</evidence>
<name>A0A1I8MFR0_MUSDO</name>
<evidence type="ECO:0000256" key="4">
    <source>
        <dbReference type="SAM" id="MobiDB-lite"/>
    </source>
</evidence>
<dbReference type="PANTHER" id="PTHR21066">
    <property type="entry name" value="ODORANT-BINDING PROTEIN 59A-RELATED"/>
    <property type="match status" value="1"/>
</dbReference>
<dbReference type="eggNOG" id="ENOG502S9F4">
    <property type="taxonomic scope" value="Eukaryota"/>
</dbReference>
<dbReference type="GO" id="GO:0005549">
    <property type="term" value="F:odorant binding"/>
    <property type="evidence" value="ECO:0007669"/>
    <property type="project" value="InterPro"/>
</dbReference>
<organism evidence="6">
    <name type="scientific">Musca domestica</name>
    <name type="common">House fly</name>
    <dbReference type="NCBI Taxonomy" id="7370"/>
    <lineage>
        <taxon>Eukaryota</taxon>
        <taxon>Metazoa</taxon>
        <taxon>Ecdysozoa</taxon>
        <taxon>Arthropoda</taxon>
        <taxon>Hexapoda</taxon>
        <taxon>Insecta</taxon>
        <taxon>Pterygota</taxon>
        <taxon>Neoptera</taxon>
        <taxon>Endopterygota</taxon>
        <taxon>Diptera</taxon>
        <taxon>Brachycera</taxon>
        <taxon>Muscomorpha</taxon>
        <taxon>Muscoidea</taxon>
        <taxon>Muscidae</taxon>
        <taxon>Musca</taxon>
    </lineage>
</organism>
<feature type="region of interest" description="Disordered" evidence="4">
    <location>
        <begin position="45"/>
        <end position="77"/>
    </location>
</feature>
<protein>
    <submittedName>
        <fullName evidence="6">Uncharacterized protein</fullName>
    </submittedName>
</protein>
<dbReference type="PANTHER" id="PTHR21066:SF17">
    <property type="entry name" value="AGAP011368-PA"/>
    <property type="match status" value="1"/>
</dbReference>
<dbReference type="GO" id="GO:0005576">
    <property type="term" value="C:extracellular region"/>
    <property type="evidence" value="ECO:0007669"/>
    <property type="project" value="UniProtKB-SubCell"/>
</dbReference>
<comment type="subcellular location">
    <subcellularLocation>
        <location evidence="1">Secreted</location>
    </subcellularLocation>
</comment>
<dbReference type="AlphaFoldDB" id="A0A1I8MFR0"/>
<accession>A0A1I8MFR0</accession>
<sequence length="280" mass="32150">MFKIIAVLSLALLAVNAYDFSDTYFNQYLFQEYESLNSNLLSRHRRDVSEVAKDEKKSADEMKPMEEMKQMDEMKPSKECDGQFHHMMMMKKDLTCCESNKHDPSYFSMIRETKKQCAMKLRTNNPDVENFDPFNCEYMGKIKDLIVCESECVAKTLDLLDENGEIKRDAVVASFKKSMSSDSEVQHNVLEGYVDKCLAKMKGKDLKPAGKCSSAPMELHHCMFGEMVSGCPAESQVNTPRCQKIRERYSKGQTLAFGKHVLHEFLHSGRGRHHGHKDQM</sequence>
<dbReference type="InterPro" id="IPR052295">
    <property type="entry name" value="Odorant-binding_protein"/>
</dbReference>
<dbReference type="InterPro" id="IPR036728">
    <property type="entry name" value="PBP_GOBP_sf"/>
</dbReference>
<comment type="similarity">
    <text evidence="2">Belongs to the PBP/GOBP family.</text>
</comment>
<dbReference type="STRING" id="7370.A0A1I8MFR0"/>
<evidence type="ECO:0000256" key="3">
    <source>
        <dbReference type="ARBA" id="ARBA00022525"/>
    </source>
</evidence>
<feature type="signal peptide" evidence="5">
    <location>
        <begin position="1"/>
        <end position="17"/>
    </location>
</feature>
<proteinExistence type="inferred from homology"/>
<feature type="chain" id="PRO_5044560300" evidence="5">
    <location>
        <begin position="18"/>
        <end position="280"/>
    </location>
</feature>
<keyword evidence="5" id="KW-0732">Signal</keyword>
<gene>
    <name evidence="6" type="primary">101889248</name>
</gene>
<evidence type="ECO:0000256" key="5">
    <source>
        <dbReference type="SAM" id="SignalP"/>
    </source>
</evidence>
<evidence type="ECO:0000256" key="2">
    <source>
        <dbReference type="ARBA" id="ARBA00008098"/>
    </source>
</evidence>
<feature type="compositionally biased region" description="Basic and acidic residues" evidence="4">
    <location>
        <begin position="47"/>
        <end position="77"/>
    </location>
</feature>
<dbReference type="VEuPathDB" id="VectorBase:MDOMA2_013697"/>
<dbReference type="OrthoDB" id="6622484at2759"/>
<dbReference type="EnsemblMetazoa" id="MDOA004433-RA">
    <property type="protein sequence ID" value="MDOA004433-PA"/>
    <property type="gene ID" value="MDOA004433"/>
</dbReference>
<dbReference type="SUPFAM" id="SSF47565">
    <property type="entry name" value="Insect pheromone/odorant-binding proteins"/>
    <property type="match status" value="1"/>
</dbReference>
<dbReference type="Gene3D" id="1.10.238.270">
    <property type="match status" value="1"/>
</dbReference>
<dbReference type="Pfam" id="PF01395">
    <property type="entry name" value="PBP_GOBP"/>
    <property type="match status" value="1"/>
</dbReference>
<evidence type="ECO:0000256" key="1">
    <source>
        <dbReference type="ARBA" id="ARBA00004613"/>
    </source>
</evidence>
<reference evidence="6" key="1">
    <citation type="submission" date="2020-05" db="UniProtKB">
        <authorList>
            <consortium name="EnsemblMetazoa"/>
        </authorList>
    </citation>
    <scope>IDENTIFICATION</scope>
    <source>
        <strain evidence="6">Aabys</strain>
    </source>
</reference>